<evidence type="ECO:0000313" key="2">
    <source>
        <dbReference type="EMBL" id="KII65853.1"/>
    </source>
</evidence>
<dbReference type="GO" id="GO:0015074">
    <property type="term" value="P:DNA integration"/>
    <property type="evidence" value="ECO:0007669"/>
    <property type="project" value="InterPro"/>
</dbReference>
<evidence type="ECO:0000259" key="1">
    <source>
        <dbReference type="PROSITE" id="PS50994"/>
    </source>
</evidence>
<dbReference type="Pfam" id="PF13683">
    <property type="entry name" value="rve_3"/>
    <property type="match status" value="1"/>
</dbReference>
<sequence length="141" mass="16152">MGGGFSTYYQTIESTARLLVNKIVCRFGLPVSIHSDLGRQFDLTLFSQLCEILDIRKARSSPYHPKCNGMAERYVKTLKDKLLNMMLEQVAEWDELIYLALMTIRTAVHETTKCTPFQLLYGQMPRMINAADVSRRADNLN</sequence>
<dbReference type="PANTHER" id="PTHR37984:SF15">
    <property type="entry name" value="INTEGRASE CATALYTIC DOMAIN-CONTAINING PROTEIN"/>
    <property type="match status" value="1"/>
</dbReference>
<dbReference type="OMA" id="MPRMINA"/>
<proteinExistence type="predicted"/>
<organism evidence="2 3">
    <name type="scientific">Thelohanellus kitauei</name>
    <name type="common">Myxosporean</name>
    <dbReference type="NCBI Taxonomy" id="669202"/>
    <lineage>
        <taxon>Eukaryota</taxon>
        <taxon>Metazoa</taxon>
        <taxon>Cnidaria</taxon>
        <taxon>Myxozoa</taxon>
        <taxon>Myxosporea</taxon>
        <taxon>Bivalvulida</taxon>
        <taxon>Platysporina</taxon>
        <taxon>Myxobolidae</taxon>
        <taxon>Thelohanellus</taxon>
    </lineage>
</organism>
<dbReference type="Gene3D" id="3.30.420.10">
    <property type="entry name" value="Ribonuclease H-like superfamily/Ribonuclease H"/>
    <property type="match status" value="1"/>
</dbReference>
<accession>A0A0C2J9M4</accession>
<name>A0A0C2J9M4_THEKT</name>
<dbReference type="PANTHER" id="PTHR37984">
    <property type="entry name" value="PROTEIN CBG26694"/>
    <property type="match status" value="1"/>
</dbReference>
<dbReference type="InterPro" id="IPR001584">
    <property type="entry name" value="Integrase_cat-core"/>
</dbReference>
<dbReference type="InterPro" id="IPR012337">
    <property type="entry name" value="RNaseH-like_sf"/>
</dbReference>
<dbReference type="EMBL" id="JWZT01003710">
    <property type="protein sequence ID" value="KII65853.1"/>
    <property type="molecule type" value="Genomic_DNA"/>
</dbReference>
<keyword evidence="3" id="KW-1185">Reference proteome</keyword>
<dbReference type="Proteomes" id="UP000031668">
    <property type="component" value="Unassembled WGS sequence"/>
</dbReference>
<dbReference type="SUPFAM" id="SSF53098">
    <property type="entry name" value="Ribonuclease H-like"/>
    <property type="match status" value="1"/>
</dbReference>
<reference evidence="2 3" key="1">
    <citation type="journal article" date="2014" name="Genome Biol. Evol.">
        <title>The genome of the myxosporean Thelohanellus kitauei shows adaptations to nutrient acquisition within its fish host.</title>
        <authorList>
            <person name="Yang Y."/>
            <person name="Xiong J."/>
            <person name="Zhou Z."/>
            <person name="Huo F."/>
            <person name="Miao W."/>
            <person name="Ran C."/>
            <person name="Liu Y."/>
            <person name="Zhang J."/>
            <person name="Feng J."/>
            <person name="Wang M."/>
            <person name="Wang M."/>
            <person name="Wang L."/>
            <person name="Yao B."/>
        </authorList>
    </citation>
    <scope>NUCLEOTIDE SEQUENCE [LARGE SCALE GENOMIC DNA]</scope>
    <source>
        <strain evidence="2">Wuqing</strain>
    </source>
</reference>
<dbReference type="PROSITE" id="PS50994">
    <property type="entry name" value="INTEGRASE"/>
    <property type="match status" value="1"/>
</dbReference>
<evidence type="ECO:0000313" key="3">
    <source>
        <dbReference type="Proteomes" id="UP000031668"/>
    </source>
</evidence>
<dbReference type="InterPro" id="IPR036397">
    <property type="entry name" value="RNaseH_sf"/>
</dbReference>
<comment type="caution">
    <text evidence="2">The sequence shown here is derived from an EMBL/GenBank/DDBJ whole genome shotgun (WGS) entry which is preliminary data.</text>
</comment>
<dbReference type="InterPro" id="IPR050951">
    <property type="entry name" value="Retrovirus_Pol_polyprotein"/>
</dbReference>
<gene>
    <name evidence="2" type="ORF">RF11_04248</name>
</gene>
<feature type="domain" description="Integrase catalytic" evidence="1">
    <location>
        <begin position="1"/>
        <end position="124"/>
    </location>
</feature>
<dbReference type="AlphaFoldDB" id="A0A0C2J9M4"/>
<dbReference type="GO" id="GO:0003676">
    <property type="term" value="F:nucleic acid binding"/>
    <property type="evidence" value="ECO:0007669"/>
    <property type="project" value="InterPro"/>
</dbReference>
<dbReference type="OrthoDB" id="5988470at2759"/>
<protein>
    <submittedName>
        <fullName evidence="2">Pro-Pol polyprotein</fullName>
    </submittedName>
</protein>